<feature type="compositionally biased region" description="Basic and acidic residues" evidence="1">
    <location>
        <begin position="22"/>
        <end position="31"/>
    </location>
</feature>
<gene>
    <name evidence="2" type="ORF">GGR93_002625</name>
</gene>
<feature type="region of interest" description="Disordered" evidence="1">
    <location>
        <begin position="17"/>
        <end position="44"/>
    </location>
</feature>
<evidence type="ECO:0000313" key="3">
    <source>
        <dbReference type="Proteomes" id="UP000565745"/>
    </source>
</evidence>
<keyword evidence="3" id="KW-1185">Reference proteome</keyword>
<evidence type="ECO:0000256" key="1">
    <source>
        <dbReference type="SAM" id="MobiDB-lite"/>
    </source>
</evidence>
<sequence>MMRALITGCVLTLAACGPPHPDSTHNRHPDTRQQPSNYTPGIHVSGDARVGVIRSF</sequence>
<evidence type="ECO:0000313" key="2">
    <source>
        <dbReference type="EMBL" id="MBB4174837.1"/>
    </source>
</evidence>
<reference evidence="2 3" key="1">
    <citation type="submission" date="2020-08" db="EMBL/GenBank/DDBJ databases">
        <title>Genomic Encyclopedia of Type Strains, Phase IV (KMG-IV): sequencing the most valuable type-strain genomes for metagenomic binning, comparative biology and taxonomic classification.</title>
        <authorList>
            <person name="Goeker M."/>
        </authorList>
    </citation>
    <scope>NUCLEOTIDE SEQUENCE [LARGE SCALE GENOMIC DNA]</scope>
    <source>
        <strain evidence="2 3">DSM 101015</strain>
    </source>
</reference>
<dbReference type="PROSITE" id="PS51257">
    <property type="entry name" value="PROKAR_LIPOPROTEIN"/>
    <property type="match status" value="1"/>
</dbReference>
<accession>A0A7W6M9W5</accession>
<dbReference type="EMBL" id="JACIFU010000003">
    <property type="protein sequence ID" value="MBB4174837.1"/>
    <property type="molecule type" value="Genomic_DNA"/>
</dbReference>
<dbReference type="AlphaFoldDB" id="A0A7W6M9W5"/>
<dbReference type="Proteomes" id="UP000565745">
    <property type="component" value="Unassembled WGS sequence"/>
</dbReference>
<proteinExistence type="predicted"/>
<name>A0A7W6M9W5_9RHOB</name>
<protein>
    <submittedName>
        <fullName evidence="2">Putative lipoprotein YmbA</fullName>
    </submittedName>
</protein>
<keyword evidence="2" id="KW-0449">Lipoprotein</keyword>
<organism evidence="2 3">
    <name type="scientific">Sulfitobacter noctilucicola</name>
    <dbReference type="NCBI Taxonomy" id="1342301"/>
    <lineage>
        <taxon>Bacteria</taxon>
        <taxon>Pseudomonadati</taxon>
        <taxon>Pseudomonadota</taxon>
        <taxon>Alphaproteobacteria</taxon>
        <taxon>Rhodobacterales</taxon>
        <taxon>Roseobacteraceae</taxon>
        <taxon>Sulfitobacter</taxon>
    </lineage>
</organism>
<comment type="caution">
    <text evidence="2">The sequence shown here is derived from an EMBL/GenBank/DDBJ whole genome shotgun (WGS) entry which is preliminary data.</text>
</comment>